<name>A0AAV7RJY3_PLEWA</name>
<proteinExistence type="predicted"/>
<evidence type="ECO:0000313" key="2">
    <source>
        <dbReference type="Proteomes" id="UP001066276"/>
    </source>
</evidence>
<organism evidence="1 2">
    <name type="scientific">Pleurodeles waltl</name>
    <name type="common">Iberian ribbed newt</name>
    <dbReference type="NCBI Taxonomy" id="8319"/>
    <lineage>
        <taxon>Eukaryota</taxon>
        <taxon>Metazoa</taxon>
        <taxon>Chordata</taxon>
        <taxon>Craniata</taxon>
        <taxon>Vertebrata</taxon>
        <taxon>Euteleostomi</taxon>
        <taxon>Amphibia</taxon>
        <taxon>Batrachia</taxon>
        <taxon>Caudata</taxon>
        <taxon>Salamandroidea</taxon>
        <taxon>Salamandridae</taxon>
        <taxon>Pleurodelinae</taxon>
        <taxon>Pleurodeles</taxon>
    </lineage>
</organism>
<gene>
    <name evidence="1" type="ORF">NDU88_005364</name>
</gene>
<protein>
    <submittedName>
        <fullName evidence="1">Uncharacterized protein</fullName>
    </submittedName>
</protein>
<dbReference type="AlphaFoldDB" id="A0AAV7RJY3"/>
<accession>A0AAV7RJY3</accession>
<dbReference type="Proteomes" id="UP001066276">
    <property type="component" value="Chromosome 5"/>
</dbReference>
<sequence length="83" mass="8160">MHGGSSWFPHPAVGCSCGALIAPVLRPHSGSRTVYLSGTGSASPPVGAPGGQSHHARACIVTSVPGLGVGLQAAGASLLRHLQ</sequence>
<evidence type="ECO:0000313" key="1">
    <source>
        <dbReference type="EMBL" id="KAJ1152589.1"/>
    </source>
</evidence>
<reference evidence="1" key="1">
    <citation type="journal article" date="2022" name="bioRxiv">
        <title>Sequencing and chromosome-scale assembly of the giantPleurodeles waltlgenome.</title>
        <authorList>
            <person name="Brown T."/>
            <person name="Elewa A."/>
            <person name="Iarovenko S."/>
            <person name="Subramanian E."/>
            <person name="Araus A.J."/>
            <person name="Petzold A."/>
            <person name="Susuki M."/>
            <person name="Suzuki K.-i.T."/>
            <person name="Hayashi T."/>
            <person name="Toyoda A."/>
            <person name="Oliveira C."/>
            <person name="Osipova E."/>
            <person name="Leigh N.D."/>
            <person name="Simon A."/>
            <person name="Yun M.H."/>
        </authorList>
    </citation>
    <scope>NUCLEOTIDE SEQUENCE</scope>
    <source>
        <strain evidence="1">20211129_DDA</strain>
        <tissue evidence="1">Liver</tissue>
    </source>
</reference>
<comment type="caution">
    <text evidence="1">The sequence shown here is derived from an EMBL/GenBank/DDBJ whole genome shotgun (WGS) entry which is preliminary data.</text>
</comment>
<keyword evidence="2" id="KW-1185">Reference proteome</keyword>
<dbReference type="EMBL" id="JANPWB010000009">
    <property type="protein sequence ID" value="KAJ1152589.1"/>
    <property type="molecule type" value="Genomic_DNA"/>
</dbReference>